<feature type="transmembrane region" description="Helical" evidence="1">
    <location>
        <begin position="27"/>
        <end position="50"/>
    </location>
</feature>
<dbReference type="AlphaFoldDB" id="A0A1H5UU51"/>
<dbReference type="InterPro" id="IPR013424">
    <property type="entry name" value="Ice-binding_C"/>
</dbReference>
<reference evidence="3 4" key="1">
    <citation type="submission" date="2016-10" db="EMBL/GenBank/DDBJ databases">
        <authorList>
            <person name="de Groot N.N."/>
        </authorList>
    </citation>
    <scope>NUCLEOTIDE SEQUENCE [LARGE SCALE GENOMIC DNA]</scope>
    <source>
        <strain evidence="3 4">Nm13</strain>
    </source>
</reference>
<gene>
    <name evidence="3" type="ORF">SAMN05216334_10966</name>
</gene>
<evidence type="ECO:0000313" key="4">
    <source>
        <dbReference type="Proteomes" id="UP000236753"/>
    </source>
</evidence>
<keyword evidence="1" id="KW-1133">Transmembrane helix</keyword>
<sequence length="249" mass="26432">MRLVTIVEPKKKNKEITINMLNIKHKYIINIGILILIGWANLIQAATHLITFEEPGISAMENSYIPVPSGARLDNLFLSTLGVSFSSGVGYAAVVDHGAPSFLTPSSPNVLGGTTASGILDYSAPIIISFFDPSQIAQKATTNFVKVLGDFAGLGSGTITMTAYDSFGTILGSITDTDNKPFGQGPVLALHLNGIHSIVLSGSSNTVGFDNLEFNTPLLPVPEPETYTMLLAGLGLLGFLARCREFICI</sequence>
<name>A0A1H5UU51_9PROT</name>
<feature type="domain" description="Ice-binding protein C-terminal" evidence="2">
    <location>
        <begin position="220"/>
        <end position="244"/>
    </location>
</feature>
<evidence type="ECO:0000259" key="2">
    <source>
        <dbReference type="Pfam" id="PF07589"/>
    </source>
</evidence>
<organism evidence="3 4">
    <name type="scientific">Nitrosomonas ureae</name>
    <dbReference type="NCBI Taxonomy" id="44577"/>
    <lineage>
        <taxon>Bacteria</taxon>
        <taxon>Pseudomonadati</taxon>
        <taxon>Pseudomonadota</taxon>
        <taxon>Betaproteobacteria</taxon>
        <taxon>Nitrosomonadales</taxon>
        <taxon>Nitrosomonadaceae</taxon>
        <taxon>Nitrosomonas</taxon>
    </lineage>
</organism>
<dbReference type="Proteomes" id="UP000236753">
    <property type="component" value="Unassembled WGS sequence"/>
</dbReference>
<evidence type="ECO:0000256" key="1">
    <source>
        <dbReference type="SAM" id="Phobius"/>
    </source>
</evidence>
<dbReference type="Pfam" id="PF07589">
    <property type="entry name" value="PEP-CTERM"/>
    <property type="match status" value="1"/>
</dbReference>
<keyword evidence="1" id="KW-0812">Transmembrane</keyword>
<proteinExistence type="predicted"/>
<protein>
    <submittedName>
        <fullName evidence="3">PEP-CTERM protein-sorting domain-containing protein</fullName>
    </submittedName>
</protein>
<dbReference type="EMBL" id="FNUX01000009">
    <property type="protein sequence ID" value="SEF78593.1"/>
    <property type="molecule type" value="Genomic_DNA"/>
</dbReference>
<accession>A0A1H5UU51</accession>
<keyword evidence="1" id="KW-0472">Membrane</keyword>
<evidence type="ECO:0000313" key="3">
    <source>
        <dbReference type="EMBL" id="SEF78593.1"/>
    </source>
</evidence>